<protein>
    <submittedName>
        <fullName evidence="2">Uncharacterized protein</fullName>
    </submittedName>
</protein>
<dbReference type="RefSeq" id="WP_035125932.1">
    <property type="nucleotide sequence ID" value="NZ_JRHH01000003.1"/>
</dbReference>
<feature type="region of interest" description="Disordered" evidence="1">
    <location>
        <begin position="61"/>
        <end position="99"/>
    </location>
</feature>
<sequence>MKKIIIVVVLSLNVMVCFGQKKASDNPASSSKCKYPKDEMKGKTQKEQLKIMRAYLDCKKLETENQKRDKNSDINSQQAKRERIRKERERNNNTGRTPK</sequence>
<organism evidence="2 3">
    <name type="scientific">Flavobacterium aquatile LMG 4008 = ATCC 11947</name>
    <dbReference type="NCBI Taxonomy" id="1453498"/>
    <lineage>
        <taxon>Bacteria</taxon>
        <taxon>Pseudomonadati</taxon>
        <taxon>Bacteroidota</taxon>
        <taxon>Flavobacteriia</taxon>
        <taxon>Flavobacteriales</taxon>
        <taxon>Flavobacteriaceae</taxon>
        <taxon>Flavobacterium</taxon>
    </lineage>
</organism>
<evidence type="ECO:0000313" key="2">
    <source>
        <dbReference type="EMBL" id="KGD68246.1"/>
    </source>
</evidence>
<accession>A0A095SUA8</accession>
<evidence type="ECO:0000313" key="3">
    <source>
        <dbReference type="Proteomes" id="UP000029554"/>
    </source>
</evidence>
<dbReference type="AlphaFoldDB" id="A0A095SUA8"/>
<reference evidence="2 3" key="1">
    <citation type="submission" date="2014-09" db="EMBL/GenBank/DDBJ databases">
        <title>Whole Genome Shotgun of Flavobacterium aquatile LMG 4008.</title>
        <authorList>
            <person name="Gale A.N."/>
            <person name="Pipes S.E."/>
            <person name="Newman J.D."/>
        </authorList>
    </citation>
    <scope>NUCLEOTIDE SEQUENCE [LARGE SCALE GENOMIC DNA]</scope>
    <source>
        <strain evidence="2 3">LMG 4008</strain>
    </source>
</reference>
<feature type="compositionally biased region" description="Basic and acidic residues" evidence="1">
    <location>
        <begin position="61"/>
        <end position="72"/>
    </location>
</feature>
<dbReference type="STRING" id="1453498.LG45_08110"/>
<proteinExistence type="predicted"/>
<dbReference type="Proteomes" id="UP000029554">
    <property type="component" value="Unassembled WGS sequence"/>
</dbReference>
<feature type="region of interest" description="Disordered" evidence="1">
    <location>
        <begin position="21"/>
        <end position="46"/>
    </location>
</feature>
<dbReference type="EMBL" id="JRHH01000003">
    <property type="protein sequence ID" value="KGD68246.1"/>
    <property type="molecule type" value="Genomic_DNA"/>
</dbReference>
<feature type="compositionally biased region" description="Basic and acidic residues" evidence="1">
    <location>
        <begin position="79"/>
        <end position="91"/>
    </location>
</feature>
<evidence type="ECO:0000256" key="1">
    <source>
        <dbReference type="SAM" id="MobiDB-lite"/>
    </source>
</evidence>
<keyword evidence="3" id="KW-1185">Reference proteome</keyword>
<gene>
    <name evidence="2" type="ORF">LG45_08110</name>
</gene>
<feature type="compositionally biased region" description="Basic and acidic residues" evidence="1">
    <location>
        <begin position="35"/>
        <end position="46"/>
    </location>
</feature>
<name>A0A095SUA8_9FLAO</name>
<comment type="caution">
    <text evidence="2">The sequence shown here is derived from an EMBL/GenBank/DDBJ whole genome shotgun (WGS) entry which is preliminary data.</text>
</comment>